<proteinExistence type="predicted"/>
<gene>
    <name evidence="3" type="ORF">DMO24_07085</name>
    <name evidence="2" type="ORF">FHX36_004449</name>
</gene>
<reference evidence="2 5" key="2">
    <citation type="submission" date="2020-08" db="EMBL/GenBank/DDBJ databases">
        <title>Sequencing the genomes of 1000 actinobacteria strains.</title>
        <authorList>
            <person name="Klenk H.-P."/>
        </authorList>
    </citation>
    <scope>NUCLEOTIDE SEQUENCE [LARGE SCALE GENOMIC DNA]</scope>
    <source>
        <strain evidence="2 5">DSM 16678</strain>
    </source>
</reference>
<dbReference type="AlphaFoldDB" id="A0A323VBH2"/>
<name>A0A323VBH2_9ACTN</name>
<evidence type="ECO:0000259" key="1">
    <source>
        <dbReference type="Pfam" id="PF13794"/>
    </source>
</evidence>
<keyword evidence="4" id="KW-1185">Reference proteome</keyword>
<accession>A0A323VBH2</accession>
<dbReference type="Gene3D" id="1.20.1260.10">
    <property type="match status" value="1"/>
</dbReference>
<keyword evidence="2" id="KW-0645">Protease</keyword>
<dbReference type="EMBL" id="QKNV01000051">
    <property type="protein sequence ID" value="PZA22035.1"/>
    <property type="molecule type" value="Genomic_DNA"/>
</dbReference>
<dbReference type="Proteomes" id="UP000580718">
    <property type="component" value="Unassembled WGS sequence"/>
</dbReference>
<dbReference type="InterPro" id="IPR012347">
    <property type="entry name" value="Ferritin-like"/>
</dbReference>
<sequence>MTAVDEGAGRQAVIDLLGVLAYAELTAFDRLAEDARLAPTLDGRAALSRMAAAEIAHHERLTARLRELGADADAAMTPFVAALDAFHDGTRASTWLEGLVKAYVGDGLAADFYREVAAFLPQPDRALVEEVLADTGHSDFALREVRAAIAADPKVAGRLALWARRLVGEALTQSQAVIAEHDELADLIITGTGDLAGVGELLTRITTAHSARMRALGLNP</sequence>
<evidence type="ECO:0000313" key="3">
    <source>
        <dbReference type="EMBL" id="PZA22035.1"/>
    </source>
</evidence>
<comment type="caution">
    <text evidence="3">The sequence shown here is derived from an EMBL/GenBank/DDBJ whole genome shotgun (WGS) entry which is preliminary data.</text>
</comment>
<evidence type="ECO:0000313" key="2">
    <source>
        <dbReference type="EMBL" id="MBB3678660.1"/>
    </source>
</evidence>
<keyword evidence="2" id="KW-0378">Hydrolase</keyword>
<evidence type="ECO:0000313" key="4">
    <source>
        <dbReference type="Proteomes" id="UP000247602"/>
    </source>
</evidence>
<dbReference type="CDD" id="cd00657">
    <property type="entry name" value="Ferritin_like"/>
    <property type="match status" value="1"/>
</dbReference>
<dbReference type="Proteomes" id="UP000247602">
    <property type="component" value="Unassembled WGS sequence"/>
</dbReference>
<reference evidence="3 4" key="1">
    <citation type="submission" date="2018-06" db="EMBL/GenBank/DDBJ databases">
        <title>Draft genome sequence of Modestobacter versicolor CP153-2.</title>
        <authorList>
            <person name="Gundlapally S.R."/>
        </authorList>
    </citation>
    <scope>NUCLEOTIDE SEQUENCE [LARGE SCALE GENOMIC DNA]</scope>
    <source>
        <strain evidence="3 4">CP153-2</strain>
    </source>
</reference>
<dbReference type="OrthoDB" id="3728083at2"/>
<dbReference type="RefSeq" id="WP_110551622.1">
    <property type="nucleotide sequence ID" value="NZ_JACIBU010000002.1"/>
</dbReference>
<dbReference type="SUPFAM" id="SSF47240">
    <property type="entry name" value="Ferritin-like"/>
    <property type="match status" value="1"/>
</dbReference>
<organism evidence="3 4">
    <name type="scientific">Modestobacter versicolor</name>
    <dbReference type="NCBI Taxonomy" id="429133"/>
    <lineage>
        <taxon>Bacteria</taxon>
        <taxon>Bacillati</taxon>
        <taxon>Actinomycetota</taxon>
        <taxon>Actinomycetes</taxon>
        <taxon>Geodermatophilales</taxon>
        <taxon>Geodermatophilaceae</taxon>
        <taxon>Modestobacter</taxon>
    </lineage>
</organism>
<protein>
    <submittedName>
        <fullName evidence="2">Aminopeptidase N</fullName>
    </submittedName>
    <submittedName>
        <fullName evidence="3">Hydroxylase</fullName>
    </submittedName>
</protein>
<evidence type="ECO:0000313" key="5">
    <source>
        <dbReference type="Proteomes" id="UP000580718"/>
    </source>
</evidence>
<keyword evidence="2" id="KW-0031">Aminopeptidase</keyword>
<dbReference type="InterPro" id="IPR059125">
    <property type="entry name" value="Ferritin_actino"/>
</dbReference>
<dbReference type="Pfam" id="PF13794">
    <property type="entry name" value="MiaE_2"/>
    <property type="match status" value="1"/>
</dbReference>
<dbReference type="InterPro" id="IPR009078">
    <property type="entry name" value="Ferritin-like_SF"/>
</dbReference>
<dbReference type="GO" id="GO:0004177">
    <property type="term" value="F:aminopeptidase activity"/>
    <property type="evidence" value="ECO:0007669"/>
    <property type="project" value="UniProtKB-KW"/>
</dbReference>
<dbReference type="EMBL" id="JACIBU010000002">
    <property type="protein sequence ID" value="MBB3678660.1"/>
    <property type="molecule type" value="Genomic_DNA"/>
</dbReference>
<feature type="domain" description="Ferritin-like" evidence="1">
    <location>
        <begin position="10"/>
        <end position="190"/>
    </location>
</feature>